<dbReference type="Pfam" id="PF07227">
    <property type="entry name" value="PHD_Oberon"/>
    <property type="match status" value="1"/>
</dbReference>
<feature type="domain" description="Oberon-like PHD finger" evidence="7">
    <location>
        <begin position="160"/>
        <end position="290"/>
    </location>
</feature>
<dbReference type="EMBL" id="JACGWO010000002">
    <property type="protein sequence ID" value="KAK4434032.1"/>
    <property type="molecule type" value="Genomic_DNA"/>
</dbReference>
<evidence type="ECO:0000313" key="11">
    <source>
        <dbReference type="Proteomes" id="UP001293254"/>
    </source>
</evidence>
<accession>A0AAE1YQ00</accession>
<organism evidence="10 11">
    <name type="scientific">Sesamum alatum</name>
    <dbReference type="NCBI Taxonomy" id="300844"/>
    <lineage>
        <taxon>Eukaryota</taxon>
        <taxon>Viridiplantae</taxon>
        <taxon>Streptophyta</taxon>
        <taxon>Embryophyta</taxon>
        <taxon>Tracheophyta</taxon>
        <taxon>Spermatophyta</taxon>
        <taxon>Magnoliopsida</taxon>
        <taxon>eudicotyledons</taxon>
        <taxon>Gunneridae</taxon>
        <taxon>Pentapetalae</taxon>
        <taxon>asterids</taxon>
        <taxon>lamiids</taxon>
        <taxon>Lamiales</taxon>
        <taxon>Pedaliaceae</taxon>
        <taxon>Sesamum</taxon>
    </lineage>
</organism>
<feature type="domain" description="DUF7081" evidence="8">
    <location>
        <begin position="34"/>
        <end position="124"/>
    </location>
</feature>
<dbReference type="Proteomes" id="UP001293254">
    <property type="component" value="Unassembled WGS sequence"/>
</dbReference>
<feature type="region of interest" description="Disordered" evidence="6">
    <location>
        <begin position="1"/>
        <end position="31"/>
    </location>
</feature>
<proteinExistence type="predicted"/>
<sequence length="478" mass="53423">MTSELQKESMDIDSPGGSKESPHRLQGNGVNLYPVSVNDSGEGLPYAPEDWPNPGDKWGWKVGRRTAISGYFLDRYMYLPTRLREAGHKKGFASRLSVEQYIRAKFPGTDIDAFFASFSWRIPSKSSKKGDREAFRHPGEKADDPGSDIYINGVRCKAGNRFCSSLGAGEDHVSEVMFCDLCCSEPRFCRDCCCILCCRIIDKACDGYGYITCEANIEGYACGHSCHIDCALRAYMAGTVGGSIGLDAEYHCRRCDSRTNLVSHVTKLLENCESIVSRDDIEKILKTGICVLRGSKKTSAKQLLHHVELAMSKLKNGTDLEDIWKKDEVSAATAVGLLSNSNGAWGFAKNESQDQETGSPPSKFDHRVETLKLEDEVDQILDSLRKSQEIEYRLAEERLSAQKNYILNLYQQLDKERSDLSRHTSSEDQDSLLDAVLSRADQVKREVSRLKDMAEVAKGFGRVPKHILKEQFGLDIEH</sequence>
<evidence type="ECO:0000259" key="7">
    <source>
        <dbReference type="Pfam" id="PF07227"/>
    </source>
</evidence>
<dbReference type="InterPro" id="IPR032881">
    <property type="entry name" value="Oberon-like_PHD"/>
</dbReference>
<dbReference type="GO" id="GO:0005634">
    <property type="term" value="C:nucleus"/>
    <property type="evidence" value="ECO:0007669"/>
    <property type="project" value="UniProtKB-SubCell"/>
</dbReference>
<dbReference type="InterPro" id="IPR055508">
    <property type="entry name" value="DUF7081"/>
</dbReference>
<dbReference type="Pfam" id="PF23299">
    <property type="entry name" value="DUF7081"/>
    <property type="match status" value="1"/>
</dbReference>
<gene>
    <name evidence="10" type="ORF">Salat_0565900</name>
</gene>
<keyword evidence="2" id="KW-0479">Metal-binding</keyword>
<keyword evidence="11" id="KW-1185">Reference proteome</keyword>
<evidence type="ECO:0000259" key="8">
    <source>
        <dbReference type="Pfam" id="PF23299"/>
    </source>
</evidence>
<feature type="compositionally biased region" description="Basic and acidic residues" evidence="6">
    <location>
        <begin position="1"/>
        <end position="10"/>
    </location>
</feature>
<evidence type="ECO:0000256" key="5">
    <source>
        <dbReference type="ARBA" id="ARBA00023242"/>
    </source>
</evidence>
<comment type="caution">
    <text evidence="10">The sequence shown here is derived from an EMBL/GenBank/DDBJ whole genome shotgun (WGS) entry which is preliminary data.</text>
</comment>
<dbReference type="Pfam" id="PF24590">
    <property type="entry name" value="DUF7615"/>
    <property type="match status" value="1"/>
</dbReference>
<dbReference type="PANTHER" id="PTHR33345:SF6">
    <property type="entry name" value="OS03G0747200 PROTEIN"/>
    <property type="match status" value="1"/>
</dbReference>
<keyword evidence="3" id="KW-0863">Zinc-finger</keyword>
<feature type="domain" description="DUF7615" evidence="9">
    <location>
        <begin position="366"/>
        <end position="470"/>
    </location>
</feature>
<evidence type="ECO:0000259" key="9">
    <source>
        <dbReference type="Pfam" id="PF24590"/>
    </source>
</evidence>
<comment type="subcellular location">
    <subcellularLocation>
        <location evidence="1">Nucleus</location>
    </subcellularLocation>
</comment>
<evidence type="ECO:0000313" key="10">
    <source>
        <dbReference type="EMBL" id="KAK4434032.1"/>
    </source>
</evidence>
<dbReference type="InterPro" id="IPR056034">
    <property type="entry name" value="DUF7615"/>
</dbReference>
<evidence type="ECO:0000256" key="2">
    <source>
        <dbReference type="ARBA" id="ARBA00022723"/>
    </source>
</evidence>
<dbReference type="PANTHER" id="PTHR33345">
    <property type="entry name" value="ADAPTER PROTEIN, PUTATIVE-RELATED"/>
    <property type="match status" value="1"/>
</dbReference>
<reference evidence="10" key="2">
    <citation type="journal article" date="2024" name="Plant">
        <title>Genomic evolution and insights into agronomic trait innovations of Sesamum species.</title>
        <authorList>
            <person name="Miao H."/>
            <person name="Wang L."/>
            <person name="Qu L."/>
            <person name="Liu H."/>
            <person name="Sun Y."/>
            <person name="Le M."/>
            <person name="Wang Q."/>
            <person name="Wei S."/>
            <person name="Zheng Y."/>
            <person name="Lin W."/>
            <person name="Duan Y."/>
            <person name="Cao H."/>
            <person name="Xiong S."/>
            <person name="Wang X."/>
            <person name="Wei L."/>
            <person name="Li C."/>
            <person name="Ma Q."/>
            <person name="Ju M."/>
            <person name="Zhao R."/>
            <person name="Li G."/>
            <person name="Mu C."/>
            <person name="Tian Q."/>
            <person name="Mei H."/>
            <person name="Zhang T."/>
            <person name="Gao T."/>
            <person name="Zhang H."/>
        </authorList>
    </citation>
    <scope>NUCLEOTIDE SEQUENCE</scope>
    <source>
        <strain evidence="10">3651</strain>
    </source>
</reference>
<evidence type="ECO:0000256" key="1">
    <source>
        <dbReference type="ARBA" id="ARBA00004123"/>
    </source>
</evidence>
<evidence type="ECO:0000256" key="3">
    <source>
        <dbReference type="ARBA" id="ARBA00022771"/>
    </source>
</evidence>
<evidence type="ECO:0000256" key="6">
    <source>
        <dbReference type="SAM" id="MobiDB-lite"/>
    </source>
</evidence>
<keyword evidence="5" id="KW-0539">Nucleus</keyword>
<evidence type="ECO:0000256" key="4">
    <source>
        <dbReference type="ARBA" id="ARBA00022833"/>
    </source>
</evidence>
<reference evidence="10" key="1">
    <citation type="submission" date="2020-06" db="EMBL/GenBank/DDBJ databases">
        <authorList>
            <person name="Li T."/>
            <person name="Hu X."/>
            <person name="Zhang T."/>
            <person name="Song X."/>
            <person name="Zhang H."/>
            <person name="Dai N."/>
            <person name="Sheng W."/>
            <person name="Hou X."/>
            <person name="Wei L."/>
        </authorList>
    </citation>
    <scope>NUCLEOTIDE SEQUENCE</scope>
    <source>
        <strain evidence="10">3651</strain>
        <tissue evidence="10">Leaf</tissue>
    </source>
</reference>
<dbReference type="GO" id="GO:0008270">
    <property type="term" value="F:zinc ion binding"/>
    <property type="evidence" value="ECO:0007669"/>
    <property type="project" value="UniProtKB-KW"/>
</dbReference>
<dbReference type="AlphaFoldDB" id="A0AAE1YQ00"/>
<name>A0AAE1YQ00_9LAMI</name>
<evidence type="ECO:0008006" key="12">
    <source>
        <dbReference type="Google" id="ProtNLM"/>
    </source>
</evidence>
<keyword evidence="4" id="KW-0862">Zinc</keyword>
<protein>
    <recommendedName>
        <fullName evidence="12">Oberon PHD finger domain-containing protein</fullName>
    </recommendedName>
</protein>